<gene>
    <name evidence="2" type="ORF">LMS43_09795</name>
</gene>
<evidence type="ECO:0000256" key="1">
    <source>
        <dbReference type="SAM" id="SignalP"/>
    </source>
</evidence>
<proteinExistence type="predicted"/>
<dbReference type="EMBL" id="JAJHNU010000002">
    <property type="protein sequence ID" value="MDN4121580.1"/>
    <property type="molecule type" value="Genomic_DNA"/>
</dbReference>
<comment type="caution">
    <text evidence="2">The sequence shown here is derived from an EMBL/GenBank/DDBJ whole genome shotgun (WGS) entry which is preliminary data.</text>
</comment>
<evidence type="ECO:0000313" key="2">
    <source>
        <dbReference type="EMBL" id="MDN4121580.1"/>
    </source>
</evidence>
<keyword evidence="1" id="KW-0732">Signal</keyword>
<protein>
    <submittedName>
        <fullName evidence="2">Carboxypeptidase-like regulatory domain-containing protein</fullName>
    </submittedName>
</protein>
<reference evidence="2" key="1">
    <citation type="submission" date="2021-11" db="EMBL/GenBank/DDBJ databases">
        <title>Draft genome sequence of Alcaligenes endophyticus type strain CCUG 75668T.</title>
        <authorList>
            <person name="Salva-Serra F."/>
            <person name="Duran R.E."/>
            <person name="Seeger M."/>
            <person name="Moore E.R.B."/>
            <person name="Jaen-Luchoro D."/>
        </authorList>
    </citation>
    <scope>NUCLEOTIDE SEQUENCE</scope>
    <source>
        <strain evidence="2">CCUG 75668</strain>
    </source>
</reference>
<dbReference type="Proteomes" id="UP001168613">
    <property type="component" value="Unassembled WGS sequence"/>
</dbReference>
<organism evidence="2 3">
    <name type="scientific">Alcaligenes endophyticus</name>
    <dbReference type="NCBI Taxonomy" id="1929088"/>
    <lineage>
        <taxon>Bacteria</taxon>
        <taxon>Pseudomonadati</taxon>
        <taxon>Pseudomonadota</taxon>
        <taxon>Betaproteobacteria</taxon>
        <taxon>Burkholderiales</taxon>
        <taxon>Alcaligenaceae</taxon>
        <taxon>Alcaligenes</taxon>
    </lineage>
</organism>
<evidence type="ECO:0000313" key="3">
    <source>
        <dbReference type="Proteomes" id="UP001168613"/>
    </source>
</evidence>
<keyword evidence="3" id="KW-1185">Reference proteome</keyword>
<feature type="chain" id="PRO_5045883172" evidence="1">
    <location>
        <begin position="27"/>
        <end position="151"/>
    </location>
</feature>
<dbReference type="RefSeq" id="WP_266124252.1">
    <property type="nucleotide sequence ID" value="NZ_JAJHNU010000002.1"/>
</dbReference>
<name>A0ABT8EKD5_9BURK</name>
<feature type="signal peptide" evidence="1">
    <location>
        <begin position="1"/>
        <end position="26"/>
    </location>
</feature>
<accession>A0ABT8EKD5</accession>
<sequence length="151" mass="16658">MTRRPRFFSHLALALCSSAVLYTAHAQESLPPSQYYGVTEYIAGGIGSDEAQLFRLARKTFPLSVSFARLMPQDKAAYVSDAQLVIRDQHDQTVLNSAIDGPFCLIRLAPGNYKVFATLEGITLHQDVTIAPDQAREVNFQWPATTTPSTP</sequence>